<dbReference type="PROSITE" id="PS50217">
    <property type="entry name" value="BZIP"/>
    <property type="match status" value="1"/>
</dbReference>
<gene>
    <name evidence="9" type="ORF">IV203_008503</name>
</gene>
<sequence>MHHHPSYLQQPPRPVLQAAQDDRSTSPTVVVTTSQVMKESHETNNPSPSPSTEPNSSANTTPLSGDGAAAAAYAAIPNPVQSYYQLSDNHQGNTMMETIDGTARPTTPSMLHYPGSRDPLSSPMSAPAQVSGGWNFSAPPSTNNTPIPSEIHTSQGSQGPVPYFPSALKNSTSSTSISSKSTTKSVQVTGRKKHAVKSSASATSLSSNNPDDELLVSENGGTGGVVTARRQKRLERNRESARLSRRRRKQYLEVLEERVAHLSLEMDKGRRDHASQAVSTIKAKRSQILEQALTEWQQVQRHTNSQRNLEHSLWLLEEGPLSRCSISLLVLATFHMQQLRSYSLPSECKFTLWLTLQDDVYYRGGRAASERLSAARIGERMLANGNDKVTPTNSMWPLVCNEVGLSYDQEERVRQYQRTLILQDPNTWLDRHTARASSLVMQSFHDAVSSMSTVLGQRERKVKQILTPEQRLKFLSWANNQADRIKSKFLGKRQEEEYCQSAMSDSNEQNTTEARDDKDSEKENAKYQVDKAHHLAANLYILNHRLQNVLKDYPFHPPVIVTPTSLKKLSRRPSFESLGQQKDAEARGLSRDTSFASMGSLKTSASNLSLGGSSAENLEKMGQPHHITPQDGELAAAPTVDQYLGFVKPIIPPIPAPRMTAPLPVHTGPSHSVPAHYATTSAPAPSLAVQPAAPTLDYTQYAPYPATVLPAQQPQQYTEAPQYQGQQIVHYQHQPPPQPQAPQSQLYMQQQQQQTYQQPPESQYFSLQAEPAVVAPPPYAALNPTQGYTPVSSPLDSFPLSTAPSSFQQQPEPSSHTNKSSFLPQHLNVVPEDMFPGGDAAAEDFFVGLMDEAEDWAIGEGIDMDTTS</sequence>
<dbReference type="Pfam" id="PF00170">
    <property type="entry name" value="bZIP_1"/>
    <property type="match status" value="1"/>
</dbReference>
<dbReference type="AlphaFoldDB" id="A0A9K3L099"/>
<feature type="region of interest" description="Disordered" evidence="7">
    <location>
        <begin position="570"/>
        <end position="591"/>
    </location>
</feature>
<comment type="caution">
    <text evidence="9">The sequence shown here is derived from an EMBL/GenBank/DDBJ whole genome shotgun (WGS) entry which is preliminary data.</text>
</comment>
<feature type="compositionally biased region" description="Low complexity" evidence="7">
    <location>
        <begin position="741"/>
        <end position="760"/>
    </location>
</feature>
<reference evidence="9" key="1">
    <citation type="journal article" date="2021" name="Sci. Rep.">
        <title>Diploid genomic architecture of Nitzschia inconspicua, an elite biomass production diatom.</title>
        <authorList>
            <person name="Oliver A."/>
            <person name="Podell S."/>
            <person name="Pinowska A."/>
            <person name="Traller J.C."/>
            <person name="Smith S.R."/>
            <person name="McClure R."/>
            <person name="Beliaev A."/>
            <person name="Bohutskyi P."/>
            <person name="Hill E.A."/>
            <person name="Rabines A."/>
            <person name="Zheng H."/>
            <person name="Allen L.Z."/>
            <person name="Kuo A."/>
            <person name="Grigoriev I.V."/>
            <person name="Allen A.E."/>
            <person name="Hazlebeck D."/>
            <person name="Allen E.E."/>
        </authorList>
    </citation>
    <scope>NUCLEOTIDE SEQUENCE</scope>
    <source>
        <strain evidence="9">Hildebrandi</strain>
    </source>
</reference>
<reference evidence="9" key="2">
    <citation type="submission" date="2021-04" db="EMBL/GenBank/DDBJ databases">
        <authorList>
            <person name="Podell S."/>
        </authorList>
    </citation>
    <scope>NUCLEOTIDE SEQUENCE</scope>
    <source>
        <strain evidence="9">Hildebrandi</strain>
    </source>
</reference>
<feature type="compositionally biased region" description="Polar residues" evidence="7">
    <location>
        <begin position="785"/>
        <end position="803"/>
    </location>
</feature>
<feature type="region of interest" description="Disordered" evidence="7">
    <location>
        <begin position="732"/>
        <end position="760"/>
    </location>
</feature>
<feature type="region of interest" description="Disordered" evidence="7">
    <location>
        <begin position="603"/>
        <end position="624"/>
    </location>
</feature>
<dbReference type="EMBL" id="JAGRRH010000017">
    <property type="protein sequence ID" value="KAG7352455.1"/>
    <property type="molecule type" value="Genomic_DNA"/>
</dbReference>
<dbReference type="OrthoDB" id="425490at2759"/>
<evidence type="ECO:0000256" key="1">
    <source>
        <dbReference type="ARBA" id="ARBA00004123"/>
    </source>
</evidence>
<protein>
    <submittedName>
        <fullName evidence="9">BZIP transcription factor</fullName>
    </submittedName>
</protein>
<evidence type="ECO:0000256" key="3">
    <source>
        <dbReference type="ARBA" id="ARBA00023015"/>
    </source>
</evidence>
<feature type="compositionally biased region" description="Low complexity" evidence="7">
    <location>
        <begin position="25"/>
        <end position="36"/>
    </location>
</feature>
<feature type="region of interest" description="Disordered" evidence="7">
    <location>
        <begin position="785"/>
        <end position="822"/>
    </location>
</feature>
<keyword evidence="10" id="KW-1185">Reference proteome</keyword>
<organism evidence="9 10">
    <name type="scientific">Nitzschia inconspicua</name>
    <dbReference type="NCBI Taxonomy" id="303405"/>
    <lineage>
        <taxon>Eukaryota</taxon>
        <taxon>Sar</taxon>
        <taxon>Stramenopiles</taxon>
        <taxon>Ochrophyta</taxon>
        <taxon>Bacillariophyta</taxon>
        <taxon>Bacillariophyceae</taxon>
        <taxon>Bacillariophycidae</taxon>
        <taxon>Bacillariales</taxon>
        <taxon>Bacillariaceae</taxon>
        <taxon>Nitzschia</taxon>
    </lineage>
</organism>
<evidence type="ECO:0000259" key="8">
    <source>
        <dbReference type="PROSITE" id="PS50217"/>
    </source>
</evidence>
<keyword evidence="6" id="KW-0539">Nucleus</keyword>
<accession>A0A9K3L099</accession>
<feature type="compositionally biased region" description="Low complexity" evidence="7">
    <location>
        <begin position="171"/>
        <end position="185"/>
    </location>
</feature>
<dbReference type="PANTHER" id="PTHR47416">
    <property type="entry name" value="BASIC-LEUCINE ZIPPER TRANSCRIPTION FACTOR F-RELATED"/>
    <property type="match status" value="1"/>
</dbReference>
<evidence type="ECO:0000313" key="10">
    <source>
        <dbReference type="Proteomes" id="UP000693970"/>
    </source>
</evidence>
<comment type="subcellular location">
    <subcellularLocation>
        <location evidence="1">Nucleus</location>
    </subcellularLocation>
</comment>
<dbReference type="GO" id="GO:0003677">
    <property type="term" value="F:DNA binding"/>
    <property type="evidence" value="ECO:0007669"/>
    <property type="project" value="UniProtKB-KW"/>
</dbReference>
<feature type="domain" description="BZIP" evidence="8">
    <location>
        <begin position="227"/>
        <end position="265"/>
    </location>
</feature>
<feature type="compositionally biased region" description="Low complexity" evidence="7">
    <location>
        <begin position="804"/>
        <end position="815"/>
    </location>
</feature>
<feature type="compositionally biased region" description="Low complexity" evidence="7">
    <location>
        <begin position="198"/>
        <end position="207"/>
    </location>
</feature>
<evidence type="ECO:0000256" key="7">
    <source>
        <dbReference type="SAM" id="MobiDB-lite"/>
    </source>
</evidence>
<evidence type="ECO:0000313" key="9">
    <source>
        <dbReference type="EMBL" id="KAG7352455.1"/>
    </source>
</evidence>
<evidence type="ECO:0000256" key="4">
    <source>
        <dbReference type="ARBA" id="ARBA00023125"/>
    </source>
</evidence>
<evidence type="ECO:0000256" key="5">
    <source>
        <dbReference type="ARBA" id="ARBA00023163"/>
    </source>
</evidence>
<comment type="similarity">
    <text evidence="2">Belongs to the bZIP family.</text>
</comment>
<keyword evidence="4" id="KW-0238">DNA-binding</keyword>
<feature type="compositionally biased region" description="Polar residues" evidence="7">
    <location>
        <begin position="501"/>
        <end position="512"/>
    </location>
</feature>
<dbReference type="GO" id="GO:0003700">
    <property type="term" value="F:DNA-binding transcription factor activity"/>
    <property type="evidence" value="ECO:0007669"/>
    <property type="project" value="InterPro"/>
</dbReference>
<feature type="region of interest" description="Disordered" evidence="7">
    <location>
        <begin position="1"/>
        <end position="65"/>
    </location>
</feature>
<feature type="region of interest" description="Disordered" evidence="7">
    <location>
        <begin position="94"/>
        <end position="245"/>
    </location>
</feature>
<keyword evidence="5" id="KW-0804">Transcription</keyword>
<feature type="compositionally biased region" description="Basic and acidic residues" evidence="7">
    <location>
        <begin position="513"/>
        <end position="525"/>
    </location>
</feature>
<dbReference type="CDD" id="cd14811">
    <property type="entry name" value="bZIP_u2"/>
    <property type="match status" value="1"/>
</dbReference>
<dbReference type="InterPro" id="IPR004827">
    <property type="entry name" value="bZIP"/>
</dbReference>
<keyword evidence="3" id="KW-0805">Transcription regulation</keyword>
<dbReference type="PANTHER" id="PTHR47416:SF8">
    <property type="entry name" value="BASIC-LEUCINE ZIPPER TRANSCRIPTION FACTOR E-RELATED"/>
    <property type="match status" value="1"/>
</dbReference>
<feature type="compositionally biased region" description="Low complexity" evidence="7">
    <location>
        <begin position="43"/>
        <end position="65"/>
    </location>
</feature>
<proteinExistence type="inferred from homology"/>
<dbReference type="GO" id="GO:0005634">
    <property type="term" value="C:nucleus"/>
    <property type="evidence" value="ECO:0007669"/>
    <property type="project" value="UniProtKB-SubCell"/>
</dbReference>
<feature type="compositionally biased region" description="Low complexity" evidence="7">
    <location>
        <begin position="604"/>
        <end position="616"/>
    </location>
</feature>
<name>A0A9K3L099_9STRA</name>
<evidence type="ECO:0000256" key="2">
    <source>
        <dbReference type="ARBA" id="ARBA00007163"/>
    </source>
</evidence>
<evidence type="ECO:0000256" key="6">
    <source>
        <dbReference type="ARBA" id="ARBA00023242"/>
    </source>
</evidence>
<feature type="region of interest" description="Disordered" evidence="7">
    <location>
        <begin position="500"/>
        <end position="525"/>
    </location>
</feature>
<dbReference type="Proteomes" id="UP000693970">
    <property type="component" value="Unassembled WGS sequence"/>
</dbReference>
<feature type="compositionally biased region" description="Polar residues" evidence="7">
    <location>
        <begin position="132"/>
        <end position="158"/>
    </location>
</feature>
<dbReference type="SMART" id="SM00338">
    <property type="entry name" value="BRLZ"/>
    <property type="match status" value="1"/>
</dbReference>